<dbReference type="PANTHER" id="PTHR43429:SF3">
    <property type="entry name" value="NITRITE REDUCTASE [NAD(P)H]"/>
    <property type="match status" value="1"/>
</dbReference>
<dbReference type="HOGENOM" id="CLU_003291_1_0_6"/>
<evidence type="ECO:0000256" key="3">
    <source>
        <dbReference type="ARBA" id="ARBA00009130"/>
    </source>
</evidence>
<dbReference type="AlphaFoldDB" id="A0A059ZUN8"/>
<dbReference type="InterPro" id="IPR004099">
    <property type="entry name" value="Pyr_nucl-diS_OxRdtase_dimer"/>
</dbReference>
<dbReference type="Gene3D" id="3.50.50.60">
    <property type="entry name" value="FAD/NAD(P)-binding domain"/>
    <property type="match status" value="2"/>
</dbReference>
<dbReference type="SUPFAM" id="SSF51905">
    <property type="entry name" value="FAD/NAD(P)-binding domain"/>
    <property type="match status" value="1"/>
</dbReference>
<protein>
    <submittedName>
        <fullName evidence="8">Nitrite reductase (NAD(P)H) large subunit</fullName>
        <ecNumber evidence="8">1.7.1.4</ecNumber>
    </submittedName>
</protein>
<dbReference type="Proteomes" id="UP000005522">
    <property type="component" value="Chromosome"/>
</dbReference>
<dbReference type="InterPro" id="IPR016156">
    <property type="entry name" value="FAD/NAD-linked_Rdtase_dimer_sf"/>
</dbReference>
<dbReference type="RefSeq" id="WP_004872044.1">
    <property type="nucleotide sequence ID" value="NZ_CP005986.1"/>
</dbReference>
<evidence type="ECO:0000256" key="2">
    <source>
        <dbReference type="ARBA" id="ARBA00006442"/>
    </source>
</evidence>
<dbReference type="PRINTS" id="PR00411">
    <property type="entry name" value="PNDRDTASEI"/>
</dbReference>
<comment type="similarity">
    <text evidence="2">Belongs to the FAD-dependent oxidoreductase family.</text>
</comment>
<gene>
    <name evidence="8" type="ORF">Acaty_c1300</name>
</gene>
<feature type="domain" description="FAD/NAD(P)-binding" evidence="7">
    <location>
        <begin position="7"/>
        <end position="304"/>
    </location>
</feature>
<dbReference type="EC" id="1.7.1.4" evidence="8"/>
<organism evidence="8 9">
    <name type="scientific">Acidithiobacillus caldus (strain ATCC 51756 / DSM 8584 / KU)</name>
    <dbReference type="NCBI Taxonomy" id="637389"/>
    <lineage>
        <taxon>Bacteria</taxon>
        <taxon>Pseudomonadati</taxon>
        <taxon>Pseudomonadota</taxon>
        <taxon>Acidithiobacillia</taxon>
        <taxon>Acidithiobacillales</taxon>
        <taxon>Acidithiobacillaceae</taxon>
        <taxon>Acidithiobacillus</taxon>
    </lineage>
</organism>
<dbReference type="EMBL" id="CP005986">
    <property type="protein sequence ID" value="AIA55168.1"/>
    <property type="molecule type" value="Genomic_DNA"/>
</dbReference>
<keyword evidence="8" id="KW-0560">Oxidoreductase</keyword>
<evidence type="ECO:0000256" key="1">
    <source>
        <dbReference type="ARBA" id="ARBA00001974"/>
    </source>
</evidence>
<name>A0A059ZUN8_ACICK</name>
<evidence type="ECO:0000313" key="8">
    <source>
        <dbReference type="EMBL" id="AIA55168.1"/>
    </source>
</evidence>
<dbReference type="Pfam" id="PF07992">
    <property type="entry name" value="Pyr_redox_2"/>
    <property type="match status" value="1"/>
</dbReference>
<reference evidence="8 9" key="1">
    <citation type="journal article" date="2009" name="J. Bacteriol.">
        <title>Draft genome sequence of the extremely acidophilic bacterium Acidithiobacillus caldus ATCC 51756 reveals metabolic versatility in the genus Acidithiobacillus.</title>
        <authorList>
            <person name="Valdes J."/>
            <person name="Quatrini R."/>
            <person name="Hallberg K."/>
            <person name="Dopson M."/>
            <person name="Valenzuela P.D."/>
            <person name="Holmes D.S."/>
        </authorList>
    </citation>
    <scope>NUCLEOTIDE SEQUENCE [LARGE SCALE GENOMIC DNA]</scope>
    <source>
        <strain evidence="9">ATCC 51756 / DSM 8584 / KU</strain>
    </source>
</reference>
<keyword evidence="4" id="KW-0285">Flavoprotein</keyword>
<dbReference type="InterPro" id="IPR023753">
    <property type="entry name" value="FAD/NAD-binding_dom"/>
</dbReference>
<evidence type="ECO:0000313" key="9">
    <source>
        <dbReference type="Proteomes" id="UP000005522"/>
    </source>
</evidence>
<keyword evidence="5" id="KW-0274">FAD</keyword>
<dbReference type="KEGG" id="acz:Acaty_c1300"/>
<evidence type="ECO:0000259" key="6">
    <source>
        <dbReference type="Pfam" id="PF02852"/>
    </source>
</evidence>
<dbReference type="InterPro" id="IPR036188">
    <property type="entry name" value="FAD/NAD-bd_sf"/>
</dbReference>
<comment type="cofactor">
    <cofactor evidence="1">
        <name>FAD</name>
        <dbReference type="ChEBI" id="CHEBI:57692"/>
    </cofactor>
</comment>
<dbReference type="PANTHER" id="PTHR43429">
    <property type="entry name" value="PYRIDINE NUCLEOTIDE-DISULFIDE OXIDOREDUCTASE DOMAIN-CONTAINING"/>
    <property type="match status" value="1"/>
</dbReference>
<dbReference type="eggNOG" id="COG1249">
    <property type="taxonomic scope" value="Bacteria"/>
</dbReference>
<feature type="domain" description="Pyridine nucleotide-disulphide oxidoreductase dimerisation" evidence="6">
    <location>
        <begin position="339"/>
        <end position="438"/>
    </location>
</feature>
<evidence type="ECO:0000256" key="5">
    <source>
        <dbReference type="ARBA" id="ARBA00022827"/>
    </source>
</evidence>
<dbReference type="Gene3D" id="3.30.390.30">
    <property type="match status" value="1"/>
</dbReference>
<proteinExistence type="inferred from homology"/>
<comment type="similarity">
    <text evidence="3">Belongs to the class-III pyridine nucleotide-disulfide oxidoreductase family.</text>
</comment>
<sequence>MNSSKTDVLIVGGGPAGMMAGITAAQFWPHKEVTVLRPETDAVIPCGIPYIFGTLGGTEEDMAGRAPLLAAGGKLINGLVQRVDRERREAQLEDGRIIGWERLVLATGGENFIPPIPGTDLHGVFSIRKDYDYLDRLFSQIIPDVHRLAIIGGGFIGVEFADEVRKRGIEVHIIEMLPHLMQAAFDLDACVAVEKQLRQHGVHIHTEARVEALRPGADGRRVGEVQIADREPLSVDAVLIAIGVRPNVALAKDMGLTLSRSGGVWVDAFQRSREDPAIFAVGDCAHKQDYFTRKANHAMIASQAAAEGRIAGMNLYGLRELRYNAGSVSIYASEIDGLAFGVAGMTQTQASAEGFPILVGEARMPDHHPAAMPDTTEIYCRLIFSANTLQLLGAQVLGGRTTGELLNTMGLAIQMHATAPDLASMQFGSQPRLTPALHPMVAATGDALRRHYALQHPCLSGDSHASL</sequence>
<dbReference type="Pfam" id="PF02852">
    <property type="entry name" value="Pyr_redox_dim"/>
    <property type="match status" value="1"/>
</dbReference>
<dbReference type="GeneID" id="92931507"/>
<accession>A0A059ZUN8</accession>
<dbReference type="SUPFAM" id="SSF55424">
    <property type="entry name" value="FAD/NAD-linked reductases, dimerisation (C-terminal) domain"/>
    <property type="match status" value="1"/>
</dbReference>
<evidence type="ECO:0000256" key="4">
    <source>
        <dbReference type="ARBA" id="ARBA00022630"/>
    </source>
</evidence>
<dbReference type="PRINTS" id="PR00368">
    <property type="entry name" value="FADPNR"/>
</dbReference>
<dbReference type="GO" id="GO:0008942">
    <property type="term" value="F:nitrite reductase [NAD(P)H] activity"/>
    <property type="evidence" value="ECO:0007669"/>
    <property type="project" value="UniProtKB-EC"/>
</dbReference>
<evidence type="ECO:0000259" key="7">
    <source>
        <dbReference type="Pfam" id="PF07992"/>
    </source>
</evidence>
<dbReference type="InterPro" id="IPR050260">
    <property type="entry name" value="FAD-bd_OxRdtase"/>
</dbReference>